<dbReference type="Gene3D" id="3.40.50.1110">
    <property type="entry name" value="SGNH hydrolase"/>
    <property type="match status" value="1"/>
</dbReference>
<evidence type="ECO:0000313" key="3">
    <source>
        <dbReference type="EMBL" id="MDN4596476.1"/>
    </source>
</evidence>
<sequence>MTNRRPRHRVATALLAGALALSTVGCTAAGGQAAQPTATTTPESRPPTAAAIGDSIAIGYGVPADDAWPLLVAKRLGWDLTDLADSASGFTRKGGSSHTFDDQVSAVIRLRPDIVVVAATRNDADAPPATLKAAATSALERLRAALPDARIIGVSPIWGADAPTAQLGSVRATVRAAVLDVGGSWVDIGQPFTGHPELLIDSKHPTVDGQEEVATAVAEKVAAMLARG</sequence>
<dbReference type="EMBL" id="JAROCB010000001">
    <property type="protein sequence ID" value="MDN4596476.1"/>
    <property type="molecule type" value="Genomic_DNA"/>
</dbReference>
<dbReference type="PROSITE" id="PS51257">
    <property type="entry name" value="PROKAR_LIPOPROTEIN"/>
    <property type="match status" value="1"/>
</dbReference>
<comment type="caution">
    <text evidence="3">The sequence shown here is derived from an EMBL/GenBank/DDBJ whole genome shotgun (WGS) entry which is preliminary data.</text>
</comment>
<dbReference type="InterPro" id="IPR013830">
    <property type="entry name" value="SGNH_hydro"/>
</dbReference>
<proteinExistence type="predicted"/>
<dbReference type="InterPro" id="IPR036514">
    <property type="entry name" value="SGNH_hydro_sf"/>
</dbReference>
<keyword evidence="4" id="KW-1185">Reference proteome</keyword>
<feature type="domain" description="SGNH hydrolase-type esterase" evidence="2">
    <location>
        <begin position="51"/>
        <end position="211"/>
    </location>
</feature>
<protein>
    <submittedName>
        <fullName evidence="3">SGNH/GDSL hydrolase family protein</fullName>
    </submittedName>
</protein>
<dbReference type="Pfam" id="PF13472">
    <property type="entry name" value="Lipase_GDSL_2"/>
    <property type="match status" value="1"/>
</dbReference>
<reference evidence="3" key="1">
    <citation type="submission" date="2023-03" db="EMBL/GenBank/DDBJ databases">
        <title>MT1 and MT2 Draft Genomes of Novel Species.</title>
        <authorList>
            <person name="Venkateswaran K."/>
        </authorList>
    </citation>
    <scope>NUCLEOTIDE SEQUENCE</scope>
    <source>
        <strain evidence="3">F6_8S_P_1A</strain>
    </source>
</reference>
<name>A0ABT8IVL6_9MICO</name>
<evidence type="ECO:0000259" key="2">
    <source>
        <dbReference type="Pfam" id="PF13472"/>
    </source>
</evidence>
<dbReference type="GO" id="GO:0016787">
    <property type="term" value="F:hydrolase activity"/>
    <property type="evidence" value="ECO:0007669"/>
    <property type="project" value="UniProtKB-KW"/>
</dbReference>
<gene>
    <name evidence="3" type="ORF">P5G59_04935</name>
</gene>
<feature type="chain" id="PRO_5046077087" evidence="1">
    <location>
        <begin position="29"/>
        <end position="228"/>
    </location>
</feature>
<feature type="signal peptide" evidence="1">
    <location>
        <begin position="1"/>
        <end position="28"/>
    </location>
</feature>
<evidence type="ECO:0000313" key="4">
    <source>
        <dbReference type="Proteomes" id="UP001174210"/>
    </source>
</evidence>
<keyword evidence="3" id="KW-0378">Hydrolase</keyword>
<dbReference type="SUPFAM" id="SSF52266">
    <property type="entry name" value="SGNH hydrolase"/>
    <property type="match status" value="1"/>
</dbReference>
<organism evidence="3 4">
    <name type="scientific">Leifsonia virtsii</name>
    <dbReference type="NCBI Taxonomy" id="3035915"/>
    <lineage>
        <taxon>Bacteria</taxon>
        <taxon>Bacillati</taxon>
        <taxon>Actinomycetota</taxon>
        <taxon>Actinomycetes</taxon>
        <taxon>Micrococcales</taxon>
        <taxon>Microbacteriaceae</taxon>
        <taxon>Leifsonia</taxon>
    </lineage>
</organism>
<dbReference type="Proteomes" id="UP001174210">
    <property type="component" value="Unassembled WGS sequence"/>
</dbReference>
<accession>A0ABT8IVL6</accession>
<evidence type="ECO:0000256" key="1">
    <source>
        <dbReference type="SAM" id="SignalP"/>
    </source>
</evidence>
<keyword evidence="1" id="KW-0732">Signal</keyword>
<dbReference type="RefSeq" id="WP_301216564.1">
    <property type="nucleotide sequence ID" value="NZ_JAROCB010000001.1"/>
</dbReference>